<keyword evidence="5" id="KW-1185">Reference proteome</keyword>
<sequence>PGPLHRESSLLNTGMSSAEQICEKLRQLIETGSETDAICLVKQALNSVSAEQLLEHRFQEPVGLKRPSTGRQLRVLRPNALMLAAAGWFEATLRALARTRARLDEGFDVEDESSAAEQYGGVTALMLATIAGREPFMRVLIDCGADLNASNSLGDTPIYQACLEGHVTAAELLIRSGAYLNLPNASGITPLMIACFTGAEAVVELLLRYGARVDCRDVAGKTAAHYCCPARALDCLRLLVRAGVPLEADGSDGTSPLMEAAYQGASDQLLDLLLSAAPESALAARDCRDRGALFYAIEGGSLPTFQRLLRAGASTRAAQPSGVTLLMTAALRYRRRLAELLVDLLRNEADRDDEDSDGIRARDAEGRNALFYCVANPEPDLLQLLLDSGLPAEKATDGSTLLMACIARRNWTLVDFLLRRADSLAPLVDLAAVDSAGESALTLAVRAQNQQLLHQLIGMGGAAVTDGENFPKRWRRLLQLACQCGNAEAAMLFAEMAKPDDLTVAVRGGDADGEGEGEGEGDDGLLFFCVRGGHVDLTRHFLRLLRGTATGAALADGTTAAGGKNLFHEACATGRLAMVQMLIQELPEQQILLKDAQGRNAYFYAVQSGSADLLDLLDGTPGLEPTPDNRGVTLLMLALAAADPGGQAAVLQQLRSNLGHYGLTESAVDSDGRGAAFYAAESDSWPLVEDLLTRAGTSEEPRDKAGRTLLMHSAACGSATVAKQLASPRSRELLRIEPGRLDANGENALFYAVRARNSELAAALLRGGLAPAPNSRGQSILALAYATGQGRLAELLLTTPGLQTADLLNGCDDQRCTGFQHLVIEQRVDHLARLAGLFEPARDSDEREESALIKAARQANPRMLKLLLEAFNGLDVGRVDAEGMNALSHAVLAGSFKSCKLLLAYGVRPMLPAAKDGSTLLHLGARSGNVQVFMHLLRFFVPSGIQQEAAAMLNARDANGTSVAHILCELGLWDCAEAFHRRGGWLCGGGGSSESSEDLRDKKGRSPAMLAALSNNLVLMKLMLHLCPNTAQLLEEKDLAARTCLHYACQAPCPNPLVLRQLLDRRADPQAADADGLSPLHLAVQGQGSVKAVRLLLDRGADPFKQTRAGANAFEMCAKIHGAAGAGGRDCLQLLESLFQLDQSQRETIEAYSKRLGEVDLAELASQMAKRDVILCEHNARVMELMNQRAERRDYMLSLVIRRGKTRIQDFLTELKQFNPQVAMELRAKLFVKPESEFMV</sequence>
<dbReference type="SUPFAM" id="SSF48403">
    <property type="entry name" value="Ankyrin repeat"/>
    <property type="match status" value="4"/>
</dbReference>
<dbReference type="Gene3D" id="1.25.40.20">
    <property type="entry name" value="Ankyrin repeat-containing domain"/>
    <property type="match status" value="6"/>
</dbReference>
<dbReference type="PROSITE" id="PS50088">
    <property type="entry name" value="ANK_REPEAT"/>
    <property type="match status" value="4"/>
</dbReference>
<dbReference type="STRING" id="282301.A0A267F5N1"/>
<keyword evidence="2 3" id="KW-0040">ANK repeat</keyword>
<dbReference type="PROSITE" id="PS50297">
    <property type="entry name" value="ANK_REP_REGION"/>
    <property type="match status" value="4"/>
</dbReference>
<accession>A0A267F5N1</accession>
<reference evidence="4 5" key="1">
    <citation type="submission" date="2017-06" db="EMBL/GenBank/DDBJ databases">
        <title>A platform for efficient transgenesis in Macrostomum lignano, a flatworm model organism for stem cell research.</title>
        <authorList>
            <person name="Berezikov E."/>
        </authorList>
    </citation>
    <scope>NUCLEOTIDE SEQUENCE [LARGE SCALE GENOMIC DNA]</scope>
    <source>
        <strain evidence="4">DV1</strain>
        <tissue evidence="4">Whole organism</tissue>
    </source>
</reference>
<comment type="caution">
    <text evidence="4">The sequence shown here is derived from an EMBL/GenBank/DDBJ whole genome shotgun (WGS) entry which is preliminary data.</text>
</comment>
<evidence type="ECO:0000256" key="2">
    <source>
        <dbReference type="ARBA" id="ARBA00023043"/>
    </source>
</evidence>
<feature type="non-terminal residue" evidence="4">
    <location>
        <position position="1"/>
    </location>
</feature>
<dbReference type="InterPro" id="IPR002110">
    <property type="entry name" value="Ankyrin_rpt"/>
</dbReference>
<dbReference type="OrthoDB" id="6284038at2759"/>
<protein>
    <submittedName>
        <fullName evidence="4">Uncharacterized protein</fullName>
    </submittedName>
</protein>
<keyword evidence="1" id="KW-0677">Repeat</keyword>
<dbReference type="PANTHER" id="PTHR24198:SF165">
    <property type="entry name" value="ANKYRIN REPEAT-CONTAINING PROTEIN-RELATED"/>
    <property type="match status" value="1"/>
</dbReference>
<organism evidence="4 5">
    <name type="scientific">Macrostomum lignano</name>
    <dbReference type="NCBI Taxonomy" id="282301"/>
    <lineage>
        <taxon>Eukaryota</taxon>
        <taxon>Metazoa</taxon>
        <taxon>Spiralia</taxon>
        <taxon>Lophotrochozoa</taxon>
        <taxon>Platyhelminthes</taxon>
        <taxon>Rhabditophora</taxon>
        <taxon>Macrostomorpha</taxon>
        <taxon>Macrostomida</taxon>
        <taxon>Macrostomidae</taxon>
        <taxon>Macrostomum</taxon>
    </lineage>
</organism>
<evidence type="ECO:0000313" key="5">
    <source>
        <dbReference type="Proteomes" id="UP000215902"/>
    </source>
</evidence>
<dbReference type="Proteomes" id="UP000215902">
    <property type="component" value="Unassembled WGS sequence"/>
</dbReference>
<feature type="repeat" description="ANK" evidence="3">
    <location>
        <begin position="1075"/>
        <end position="1108"/>
    </location>
</feature>
<dbReference type="AlphaFoldDB" id="A0A267F5N1"/>
<dbReference type="SMART" id="SM00248">
    <property type="entry name" value="ANK"/>
    <property type="match status" value="24"/>
</dbReference>
<evidence type="ECO:0000256" key="1">
    <source>
        <dbReference type="ARBA" id="ARBA00022737"/>
    </source>
</evidence>
<evidence type="ECO:0000313" key="4">
    <source>
        <dbReference type="EMBL" id="PAA69003.1"/>
    </source>
</evidence>
<gene>
    <name evidence="4" type="ORF">BOX15_Mlig030937g1</name>
</gene>
<dbReference type="PANTHER" id="PTHR24198">
    <property type="entry name" value="ANKYRIN REPEAT AND PROTEIN KINASE DOMAIN-CONTAINING PROTEIN"/>
    <property type="match status" value="1"/>
</dbReference>
<proteinExistence type="predicted"/>
<dbReference type="InterPro" id="IPR036770">
    <property type="entry name" value="Ankyrin_rpt-contain_sf"/>
</dbReference>
<feature type="repeat" description="ANK" evidence="3">
    <location>
        <begin position="186"/>
        <end position="218"/>
    </location>
</feature>
<name>A0A267F5N1_9PLAT</name>
<feature type="repeat" description="ANK" evidence="3">
    <location>
        <begin position="153"/>
        <end position="185"/>
    </location>
</feature>
<feature type="repeat" description="ANK" evidence="3">
    <location>
        <begin position="120"/>
        <end position="152"/>
    </location>
</feature>
<evidence type="ECO:0000256" key="3">
    <source>
        <dbReference type="PROSITE-ProRule" id="PRU00023"/>
    </source>
</evidence>
<dbReference type="EMBL" id="NIVC01001358">
    <property type="protein sequence ID" value="PAA69003.1"/>
    <property type="molecule type" value="Genomic_DNA"/>
</dbReference>
<dbReference type="Pfam" id="PF12796">
    <property type="entry name" value="Ank_2"/>
    <property type="match status" value="4"/>
</dbReference>